<protein>
    <submittedName>
        <fullName evidence="1">Uncharacterized protein</fullName>
    </submittedName>
</protein>
<evidence type="ECO:0000313" key="1">
    <source>
        <dbReference type="EMBL" id="OTF71853.1"/>
    </source>
</evidence>
<keyword evidence="2" id="KW-1185">Reference proteome</keyword>
<evidence type="ECO:0000313" key="2">
    <source>
        <dbReference type="Proteomes" id="UP000194236"/>
    </source>
</evidence>
<comment type="caution">
    <text evidence="1">The sequence shown here is derived from an EMBL/GenBank/DDBJ whole genome shotgun (WGS) entry which is preliminary data.</text>
</comment>
<organism evidence="1 2">
    <name type="scientific">Euroglyphus maynei</name>
    <name type="common">Mayne's house dust mite</name>
    <dbReference type="NCBI Taxonomy" id="6958"/>
    <lineage>
        <taxon>Eukaryota</taxon>
        <taxon>Metazoa</taxon>
        <taxon>Ecdysozoa</taxon>
        <taxon>Arthropoda</taxon>
        <taxon>Chelicerata</taxon>
        <taxon>Arachnida</taxon>
        <taxon>Acari</taxon>
        <taxon>Acariformes</taxon>
        <taxon>Sarcoptiformes</taxon>
        <taxon>Astigmata</taxon>
        <taxon>Psoroptidia</taxon>
        <taxon>Analgoidea</taxon>
        <taxon>Pyroglyphidae</taxon>
        <taxon>Pyroglyphinae</taxon>
        <taxon>Euroglyphus</taxon>
    </lineage>
</organism>
<accession>A0A1Y3AW30</accession>
<dbReference type="AlphaFoldDB" id="A0A1Y3AW30"/>
<dbReference type="OrthoDB" id="10480220at2759"/>
<gene>
    <name evidence="1" type="ORF">BLA29_000891</name>
</gene>
<dbReference type="Proteomes" id="UP000194236">
    <property type="component" value="Unassembled WGS sequence"/>
</dbReference>
<reference evidence="1 2" key="1">
    <citation type="submission" date="2017-03" db="EMBL/GenBank/DDBJ databases">
        <title>Genome Survey of Euroglyphus maynei.</title>
        <authorList>
            <person name="Arlian L.G."/>
            <person name="Morgan M.S."/>
            <person name="Rider S.D."/>
        </authorList>
    </citation>
    <scope>NUCLEOTIDE SEQUENCE [LARGE SCALE GENOMIC DNA]</scope>
    <source>
        <strain evidence="1">Arlian Lab</strain>
        <tissue evidence="1">Whole body</tissue>
    </source>
</reference>
<name>A0A1Y3AW30_EURMA</name>
<proteinExistence type="predicted"/>
<sequence>MDSAKTEMNHIFQSLLVDLKENFSEEFDQLKLYKNVAVIEKNGEKLLEKYNCKMADLNLKLNEQAIQCENKLGKDLNMDDESIDVLMKIIAVRYE</sequence>
<dbReference type="EMBL" id="MUJZ01058982">
    <property type="protein sequence ID" value="OTF71853.1"/>
    <property type="molecule type" value="Genomic_DNA"/>
</dbReference>